<dbReference type="STRING" id="272942.RCAP_rcc02339"/>
<dbReference type="KEGG" id="rcp:RCAP_rcc02339"/>
<evidence type="ECO:0000256" key="1">
    <source>
        <dbReference type="SAM" id="SignalP"/>
    </source>
</evidence>
<proteinExistence type="predicted"/>
<feature type="chain" id="PRO_5003069429" evidence="1">
    <location>
        <begin position="20"/>
        <end position="134"/>
    </location>
</feature>
<organism evidence="2 3">
    <name type="scientific">Rhodobacter capsulatus (strain ATCC BAA-309 / NBRC 16581 / SB1003)</name>
    <dbReference type="NCBI Taxonomy" id="272942"/>
    <lineage>
        <taxon>Bacteria</taxon>
        <taxon>Pseudomonadati</taxon>
        <taxon>Pseudomonadota</taxon>
        <taxon>Alphaproteobacteria</taxon>
        <taxon>Rhodobacterales</taxon>
        <taxon>Rhodobacter group</taxon>
        <taxon>Rhodobacter</taxon>
    </lineage>
</organism>
<dbReference type="EMBL" id="CP001312">
    <property type="protein sequence ID" value="ADE86069.1"/>
    <property type="molecule type" value="Genomic_DNA"/>
</dbReference>
<keyword evidence="3" id="KW-1185">Reference proteome</keyword>
<keyword evidence="1" id="KW-0732">Signal</keyword>
<reference evidence="2 3" key="2">
    <citation type="journal article" date="2010" name="J. Bacteriol.">
        <title>Complete genome sequence of the photosynthetic purple nonsulfur bacterium Rhodobacter capsulatus SB 1003.</title>
        <authorList>
            <person name="Strnad H."/>
            <person name="Lapidus A."/>
            <person name="Paces J."/>
            <person name="Ulbrich P."/>
            <person name="Vlcek C."/>
            <person name="Paces V."/>
            <person name="Haselkorn R."/>
        </authorList>
    </citation>
    <scope>NUCLEOTIDE SEQUENCE [LARGE SCALE GENOMIC DNA]</scope>
    <source>
        <strain evidence="3">ATCC BAA-309 / NBRC 16581 / SB1003</strain>
    </source>
</reference>
<evidence type="ECO:0000313" key="3">
    <source>
        <dbReference type="Proteomes" id="UP000002361"/>
    </source>
</evidence>
<dbReference type="RefSeq" id="WP_013068048.1">
    <property type="nucleotide sequence ID" value="NC_014034.1"/>
</dbReference>
<protein>
    <submittedName>
        <fullName evidence="2">Uncharacterized protein</fullName>
    </submittedName>
</protein>
<dbReference type="Proteomes" id="UP000002361">
    <property type="component" value="Chromosome"/>
</dbReference>
<evidence type="ECO:0000313" key="2">
    <source>
        <dbReference type="EMBL" id="ADE86069.1"/>
    </source>
</evidence>
<reference key="1">
    <citation type="submission" date="2008-12" db="EMBL/GenBank/DDBJ databases">
        <title>Complete genome sequence of Rhodobacter capsulatus SB1003.</title>
        <authorList>
            <person name="Strnad H."/>
            <person name="Lapidus A."/>
            <person name="Vlcek C."/>
            <person name="Ulbrich P."/>
            <person name="Paces J."/>
            <person name="Maltsev N."/>
            <person name="Kumar V."/>
            <person name="Kogan Y."/>
            <person name="Milgram A."/>
            <person name="Rebrekov D."/>
            <person name="Mazur M."/>
            <person name="Cox R."/>
            <person name="Kyrpides N."/>
            <person name="Kolar M."/>
            <person name="Sachova J."/>
            <person name="Ridl J."/>
            <person name="Ivanova N."/>
            <person name="Kapatral V."/>
            <person name="Los T."/>
            <person name="Lykidis A."/>
            <person name="Mikhailova N."/>
            <person name="Reznik G."/>
            <person name="Vasieva O."/>
            <person name="Fonstein M."/>
            <person name="Paces V."/>
            <person name="Haselkorn R."/>
        </authorList>
    </citation>
    <scope>NUCLEOTIDE SEQUENCE</scope>
    <source>
        <strain>SB1003</strain>
    </source>
</reference>
<feature type="signal peptide" evidence="1">
    <location>
        <begin position="1"/>
        <end position="19"/>
    </location>
</feature>
<dbReference type="OrthoDB" id="7870116at2"/>
<dbReference type="HOGENOM" id="CLU_1894562_0_0_5"/>
<gene>
    <name evidence="2" type="ordered locus">RCAP_rcc02339</name>
</gene>
<name>D5ALK8_RHOCB</name>
<sequence length="134" mass="15734">MRNCLIVFLVLTNAATGYALFQGIDEYERVRTQFVEARQKIAEMESTKTTDFERENYGQECVKWLREEGTKDGKRDGEFYLGRSWKKYGQMVFEVIVPKDQIGRKTGNFLCTFDAQSGMMYSLEGPAQERWMFY</sequence>
<dbReference type="AlphaFoldDB" id="D5ALK8"/>
<accession>D5ALK8</accession>
<dbReference type="GeneID" id="31491172"/>